<dbReference type="GO" id="GO:0006014">
    <property type="term" value="P:D-ribose metabolic process"/>
    <property type="evidence" value="ECO:0007669"/>
    <property type="project" value="TreeGrafter"/>
</dbReference>
<gene>
    <name evidence="4" type="ORF">FC46_GL000023</name>
</gene>
<protein>
    <recommendedName>
        <fullName evidence="1">ribose-5-phosphate isomerase</fullName>
        <ecNumber evidence="1">5.3.1.6</ecNumber>
    </recommendedName>
    <alternativeName>
        <fullName evidence="3">Phosphoriboisomerase</fullName>
    </alternativeName>
</protein>
<keyword evidence="5" id="KW-1185">Reference proteome</keyword>
<dbReference type="EMBL" id="AZFM01000001">
    <property type="protein sequence ID" value="KRL91475.1"/>
    <property type="molecule type" value="Genomic_DNA"/>
</dbReference>
<dbReference type="Pfam" id="PF06026">
    <property type="entry name" value="Rib_5-P_isom_A"/>
    <property type="match status" value="1"/>
</dbReference>
<evidence type="ECO:0000256" key="1">
    <source>
        <dbReference type="ARBA" id="ARBA00011959"/>
    </source>
</evidence>
<dbReference type="RefSeq" id="WP_338033550.1">
    <property type="nucleotide sequence ID" value="NZ_AZFM01000001.1"/>
</dbReference>
<accession>A0A0R1UJN2</accession>
<name>A0A0R1UJN2_9LACO</name>
<dbReference type="Gene3D" id="3.30.70.260">
    <property type="match status" value="1"/>
</dbReference>
<comment type="caution">
    <text evidence="4">The sequence shown here is derived from an EMBL/GenBank/DDBJ whole genome shotgun (WGS) entry which is preliminary data.</text>
</comment>
<proteinExistence type="predicted"/>
<evidence type="ECO:0000313" key="5">
    <source>
        <dbReference type="Proteomes" id="UP000051036"/>
    </source>
</evidence>
<dbReference type="GO" id="GO:0004751">
    <property type="term" value="F:ribose-5-phosphate isomerase activity"/>
    <property type="evidence" value="ECO:0007669"/>
    <property type="project" value="UniProtKB-EC"/>
</dbReference>
<sequence length="224" mass="24509">MRKISAISELAFTKLKAHDQICLGGGSNVFDLAKKIKEENLPIKLYSPSELTRLNCAEIGLNVQSINEATHFDLAFDGADSVDENLNALKSNGGIHFFEKLAAERASEYILLVPGQKVTKELSPAVQLCIEVAADAAESVLTFCKEKDLQAQIRQGVAVASFARSPLGNYLIDINSKTWKNIDQLNQELLALNGVVSSSYFHNLVTSIITTNKQNKSIEIKKGE</sequence>
<dbReference type="PANTHER" id="PTHR11934">
    <property type="entry name" value="RIBOSE-5-PHOSPHATE ISOMERASE"/>
    <property type="match status" value="1"/>
</dbReference>
<dbReference type="STRING" id="1423763.FC46_GL000023"/>
<dbReference type="InterPro" id="IPR037171">
    <property type="entry name" value="NagB/RpiA_transferase-like"/>
</dbReference>
<dbReference type="Proteomes" id="UP000051036">
    <property type="component" value="Unassembled WGS sequence"/>
</dbReference>
<organism evidence="4 5">
    <name type="scientific">Lactobacillus kalixensis DSM 16043</name>
    <dbReference type="NCBI Taxonomy" id="1423763"/>
    <lineage>
        <taxon>Bacteria</taxon>
        <taxon>Bacillati</taxon>
        <taxon>Bacillota</taxon>
        <taxon>Bacilli</taxon>
        <taxon>Lactobacillales</taxon>
        <taxon>Lactobacillaceae</taxon>
        <taxon>Lactobacillus</taxon>
    </lineage>
</organism>
<dbReference type="PANTHER" id="PTHR11934:SF0">
    <property type="entry name" value="RIBOSE-5-PHOSPHATE ISOMERASE"/>
    <property type="match status" value="1"/>
</dbReference>
<dbReference type="AlphaFoldDB" id="A0A0R1UJN2"/>
<evidence type="ECO:0000313" key="4">
    <source>
        <dbReference type="EMBL" id="KRL91475.1"/>
    </source>
</evidence>
<dbReference type="InterPro" id="IPR004788">
    <property type="entry name" value="Ribose5P_isomerase_type_A"/>
</dbReference>
<dbReference type="SUPFAM" id="SSF75445">
    <property type="entry name" value="D-ribose-5-phosphate isomerase (RpiA), lid domain"/>
    <property type="match status" value="1"/>
</dbReference>
<dbReference type="SUPFAM" id="SSF100950">
    <property type="entry name" value="NagB/RpiA/CoA transferase-like"/>
    <property type="match status" value="1"/>
</dbReference>
<evidence type="ECO:0000256" key="3">
    <source>
        <dbReference type="ARBA" id="ARBA00029734"/>
    </source>
</evidence>
<reference evidence="4 5" key="1">
    <citation type="journal article" date="2015" name="Genome Announc.">
        <title>Expanding the biotechnology potential of lactobacilli through comparative genomics of 213 strains and associated genera.</title>
        <authorList>
            <person name="Sun Z."/>
            <person name="Harris H.M."/>
            <person name="McCann A."/>
            <person name="Guo C."/>
            <person name="Argimon S."/>
            <person name="Zhang W."/>
            <person name="Yang X."/>
            <person name="Jeffery I.B."/>
            <person name="Cooney J.C."/>
            <person name="Kagawa T.F."/>
            <person name="Liu W."/>
            <person name="Song Y."/>
            <person name="Salvetti E."/>
            <person name="Wrobel A."/>
            <person name="Rasinkangas P."/>
            <person name="Parkhill J."/>
            <person name="Rea M.C."/>
            <person name="O'Sullivan O."/>
            <person name="Ritari J."/>
            <person name="Douillard F.P."/>
            <person name="Paul Ross R."/>
            <person name="Yang R."/>
            <person name="Briner A.E."/>
            <person name="Felis G.E."/>
            <person name="de Vos W.M."/>
            <person name="Barrangou R."/>
            <person name="Klaenhammer T.R."/>
            <person name="Caufield P.W."/>
            <person name="Cui Y."/>
            <person name="Zhang H."/>
            <person name="O'Toole P.W."/>
        </authorList>
    </citation>
    <scope>NUCLEOTIDE SEQUENCE [LARGE SCALE GENOMIC DNA]</scope>
    <source>
        <strain evidence="4 5">DSM 16043</strain>
    </source>
</reference>
<dbReference type="GO" id="GO:0009052">
    <property type="term" value="P:pentose-phosphate shunt, non-oxidative branch"/>
    <property type="evidence" value="ECO:0007669"/>
    <property type="project" value="InterPro"/>
</dbReference>
<evidence type="ECO:0000256" key="2">
    <source>
        <dbReference type="ARBA" id="ARBA00023235"/>
    </source>
</evidence>
<dbReference type="EC" id="5.3.1.6" evidence="1"/>
<dbReference type="PATRIC" id="fig|1423763.3.peg.22"/>
<dbReference type="GO" id="GO:0005829">
    <property type="term" value="C:cytosol"/>
    <property type="evidence" value="ECO:0007669"/>
    <property type="project" value="TreeGrafter"/>
</dbReference>
<dbReference type="Gene3D" id="3.40.50.1360">
    <property type="match status" value="1"/>
</dbReference>
<keyword evidence="2 4" id="KW-0413">Isomerase</keyword>